<dbReference type="Gene3D" id="3.90.550.10">
    <property type="entry name" value="Spore Coat Polysaccharide Biosynthesis Protein SpsA, Chain A"/>
    <property type="match status" value="1"/>
</dbReference>
<organism evidence="6 7">
    <name type="scientific">Kutzneria kofuensis</name>
    <dbReference type="NCBI Taxonomy" id="103725"/>
    <lineage>
        <taxon>Bacteria</taxon>
        <taxon>Bacillati</taxon>
        <taxon>Actinomycetota</taxon>
        <taxon>Actinomycetes</taxon>
        <taxon>Pseudonocardiales</taxon>
        <taxon>Pseudonocardiaceae</taxon>
        <taxon>Kutzneria</taxon>
    </lineage>
</organism>
<comment type="similarity">
    <text evidence="2">Belongs to the glycosyltransferase 2 family.</text>
</comment>
<evidence type="ECO:0000256" key="1">
    <source>
        <dbReference type="ARBA" id="ARBA00004776"/>
    </source>
</evidence>
<dbReference type="Pfam" id="PF00535">
    <property type="entry name" value="Glycos_transf_2"/>
    <property type="match status" value="1"/>
</dbReference>
<comment type="pathway">
    <text evidence="1">Cell wall biogenesis; cell wall polysaccharide biosynthesis.</text>
</comment>
<protein>
    <submittedName>
        <fullName evidence="6">GT2 family glycosyltransferase</fullName>
    </submittedName>
</protein>
<evidence type="ECO:0000256" key="2">
    <source>
        <dbReference type="ARBA" id="ARBA00006739"/>
    </source>
</evidence>
<dbReference type="PANTHER" id="PTHR43179:SF12">
    <property type="entry name" value="GALACTOFURANOSYLTRANSFERASE GLFT2"/>
    <property type="match status" value="1"/>
</dbReference>
<keyword evidence="4 6" id="KW-0808">Transferase</keyword>
<dbReference type="InterPro" id="IPR029044">
    <property type="entry name" value="Nucleotide-diphossugar_trans"/>
</dbReference>
<dbReference type="RefSeq" id="WP_312890299.1">
    <property type="nucleotide sequence ID" value="NZ_BAAAWY010000018.1"/>
</dbReference>
<gene>
    <name evidence="6" type="ORF">BJ998_004735</name>
</gene>
<dbReference type="PANTHER" id="PTHR43179">
    <property type="entry name" value="RHAMNOSYLTRANSFERASE WBBL"/>
    <property type="match status" value="1"/>
</dbReference>
<dbReference type="GO" id="GO:0016757">
    <property type="term" value="F:glycosyltransferase activity"/>
    <property type="evidence" value="ECO:0007669"/>
    <property type="project" value="UniProtKB-KW"/>
</dbReference>
<keyword evidence="3" id="KW-0328">Glycosyltransferase</keyword>
<evidence type="ECO:0000313" key="6">
    <source>
        <dbReference type="EMBL" id="MBB5893539.1"/>
    </source>
</evidence>
<comment type="caution">
    <text evidence="6">The sequence shown here is derived from an EMBL/GenBank/DDBJ whole genome shotgun (WGS) entry which is preliminary data.</text>
</comment>
<proteinExistence type="inferred from homology"/>
<dbReference type="AlphaFoldDB" id="A0A7W9KKG3"/>
<feature type="domain" description="Glycosyltransferase 2-like" evidence="5">
    <location>
        <begin position="7"/>
        <end position="161"/>
    </location>
</feature>
<keyword evidence="7" id="KW-1185">Reference proteome</keyword>
<evidence type="ECO:0000313" key="7">
    <source>
        <dbReference type="Proteomes" id="UP000585638"/>
    </source>
</evidence>
<dbReference type="Proteomes" id="UP000585638">
    <property type="component" value="Unassembled WGS sequence"/>
</dbReference>
<name>A0A7W9KKG3_9PSEU</name>
<dbReference type="SUPFAM" id="SSF53448">
    <property type="entry name" value="Nucleotide-diphospho-sugar transferases"/>
    <property type="match status" value="1"/>
</dbReference>
<evidence type="ECO:0000256" key="4">
    <source>
        <dbReference type="ARBA" id="ARBA00022679"/>
    </source>
</evidence>
<dbReference type="EMBL" id="JACHIR010000001">
    <property type="protein sequence ID" value="MBB5893539.1"/>
    <property type="molecule type" value="Genomic_DNA"/>
</dbReference>
<sequence length="301" mass="32772">MAEARSTVVVVTWRGRAHIRECLDALAGQDRQPRVLVVDNASDDGTAELLAGHDVLRLPRNRGYAGALAAALPRIDTEFVAWLNDDAVPGPSWIATLEDALDRHGDAAAVTSSLELPDGSVQSVGVRLTADGHGADTALAGREVFGFCGGAVLMRTAALRSVGGVPAGFFCYYEDTDTSWRLRLRGWRVISVPARVVHRHGASSRLGSSKFHHWNERNRLLMLVRCAPLLVALEQLARFTAITAALPFRKPVPGANFRVSLRLAVLADVTWRLPAALLARARISVTARVRRRALWRAWAGR</sequence>
<evidence type="ECO:0000259" key="5">
    <source>
        <dbReference type="Pfam" id="PF00535"/>
    </source>
</evidence>
<accession>A0A7W9KKG3</accession>
<reference evidence="6 7" key="1">
    <citation type="submission" date="2020-08" db="EMBL/GenBank/DDBJ databases">
        <title>Sequencing the genomes of 1000 actinobacteria strains.</title>
        <authorList>
            <person name="Klenk H.-P."/>
        </authorList>
    </citation>
    <scope>NUCLEOTIDE SEQUENCE [LARGE SCALE GENOMIC DNA]</scope>
    <source>
        <strain evidence="6 7">DSM 43851</strain>
    </source>
</reference>
<evidence type="ECO:0000256" key="3">
    <source>
        <dbReference type="ARBA" id="ARBA00022676"/>
    </source>
</evidence>
<dbReference type="InterPro" id="IPR001173">
    <property type="entry name" value="Glyco_trans_2-like"/>
</dbReference>